<dbReference type="GO" id="GO:0015740">
    <property type="term" value="P:C4-dicarboxylate transport"/>
    <property type="evidence" value="ECO:0007669"/>
    <property type="project" value="TreeGrafter"/>
</dbReference>
<evidence type="ECO:0000256" key="6">
    <source>
        <dbReference type="ARBA" id="ARBA00022989"/>
    </source>
</evidence>
<comment type="similarity">
    <text evidence="8 9">Belongs to the TRAP transporter small permease family.</text>
</comment>
<comment type="subcellular location">
    <subcellularLocation>
        <location evidence="1 9">Cell inner membrane</location>
        <topology evidence="1 9">Multi-pass membrane protein</topology>
    </subcellularLocation>
</comment>
<comment type="function">
    <text evidence="9">Part of the tripartite ATP-independent periplasmic (TRAP) transport system.</text>
</comment>
<keyword evidence="7 9" id="KW-0472">Membrane</keyword>
<evidence type="ECO:0000256" key="3">
    <source>
        <dbReference type="ARBA" id="ARBA00022475"/>
    </source>
</evidence>
<evidence type="ECO:0000313" key="11">
    <source>
        <dbReference type="EMBL" id="SDG84128.1"/>
    </source>
</evidence>
<evidence type="ECO:0000259" key="10">
    <source>
        <dbReference type="Pfam" id="PF04290"/>
    </source>
</evidence>
<dbReference type="OrthoDB" id="4964541at2"/>
<sequence length="174" mass="18769">MRAISRIADRINTLIAAIVGMMLAISTIAVFAQIMVRFALPKLGIIIAAPWTEEVARYFMVWVVFLGVAVLLRTGRLIAVEIVIFMAPPRIANIVKLGAVAVCLLFFGIVAAIGFDWVAMSAIEVAPVMRIPMNWVYLSMPVGALIAIANLIIFAMEIIVGSRQAAGEGVEAVE</sequence>
<feature type="domain" description="Tripartite ATP-independent periplasmic transporters DctQ component" evidence="10">
    <location>
        <begin position="27"/>
        <end position="155"/>
    </location>
</feature>
<dbReference type="PANTHER" id="PTHR35011:SF2">
    <property type="entry name" value="2,3-DIKETO-L-GULONATE TRAP TRANSPORTER SMALL PERMEASE PROTEIN YIAM"/>
    <property type="match status" value="1"/>
</dbReference>
<dbReference type="RefSeq" id="WP_090597415.1">
    <property type="nucleotide sequence ID" value="NZ_FNCS01000009.1"/>
</dbReference>
<feature type="transmembrane region" description="Helical" evidence="9">
    <location>
        <begin position="55"/>
        <end position="73"/>
    </location>
</feature>
<dbReference type="Pfam" id="PF04290">
    <property type="entry name" value="DctQ"/>
    <property type="match status" value="1"/>
</dbReference>
<evidence type="ECO:0000256" key="2">
    <source>
        <dbReference type="ARBA" id="ARBA00022448"/>
    </source>
</evidence>
<feature type="transmembrane region" description="Helical" evidence="9">
    <location>
        <begin position="135"/>
        <end position="155"/>
    </location>
</feature>
<comment type="subunit">
    <text evidence="9">The complex comprises the extracytoplasmic solute receptor protein and the two transmembrane proteins.</text>
</comment>
<evidence type="ECO:0000256" key="7">
    <source>
        <dbReference type="ARBA" id="ARBA00023136"/>
    </source>
</evidence>
<dbReference type="Proteomes" id="UP000199495">
    <property type="component" value="Unassembled WGS sequence"/>
</dbReference>
<dbReference type="EMBL" id="FNCS01000009">
    <property type="protein sequence ID" value="SDG84128.1"/>
    <property type="molecule type" value="Genomic_DNA"/>
</dbReference>
<keyword evidence="2 9" id="KW-0813">Transport</keyword>
<keyword evidence="3" id="KW-1003">Cell membrane</keyword>
<organism evidence="11 12">
    <name type="scientific">Pelagibacterium luteolum</name>
    <dbReference type="NCBI Taxonomy" id="440168"/>
    <lineage>
        <taxon>Bacteria</taxon>
        <taxon>Pseudomonadati</taxon>
        <taxon>Pseudomonadota</taxon>
        <taxon>Alphaproteobacteria</taxon>
        <taxon>Hyphomicrobiales</taxon>
        <taxon>Devosiaceae</taxon>
        <taxon>Pelagibacterium</taxon>
    </lineage>
</organism>
<reference evidence="11 12" key="1">
    <citation type="submission" date="2016-10" db="EMBL/GenBank/DDBJ databases">
        <authorList>
            <person name="de Groot N.N."/>
        </authorList>
    </citation>
    <scope>NUCLEOTIDE SEQUENCE [LARGE SCALE GENOMIC DNA]</scope>
    <source>
        <strain evidence="11 12">CGMCC 1.10267</strain>
    </source>
</reference>
<dbReference type="AlphaFoldDB" id="A0A1G7XIU8"/>
<accession>A0A1G7XIU8</accession>
<keyword evidence="5 9" id="KW-0812">Transmembrane</keyword>
<dbReference type="PANTHER" id="PTHR35011">
    <property type="entry name" value="2,3-DIKETO-L-GULONATE TRAP TRANSPORTER SMALL PERMEASE PROTEIN YIAM"/>
    <property type="match status" value="1"/>
</dbReference>
<dbReference type="InterPro" id="IPR007387">
    <property type="entry name" value="TRAP_DctQ"/>
</dbReference>
<dbReference type="InterPro" id="IPR055348">
    <property type="entry name" value="DctQ"/>
</dbReference>
<evidence type="ECO:0000313" key="12">
    <source>
        <dbReference type="Proteomes" id="UP000199495"/>
    </source>
</evidence>
<dbReference type="STRING" id="440168.SAMN04487974_109147"/>
<proteinExistence type="inferred from homology"/>
<feature type="transmembrane region" description="Helical" evidence="9">
    <location>
        <begin position="12"/>
        <end position="35"/>
    </location>
</feature>
<evidence type="ECO:0000256" key="4">
    <source>
        <dbReference type="ARBA" id="ARBA00022519"/>
    </source>
</evidence>
<evidence type="ECO:0000256" key="1">
    <source>
        <dbReference type="ARBA" id="ARBA00004429"/>
    </source>
</evidence>
<protein>
    <recommendedName>
        <fullName evidence="9">TRAP transporter small permease protein</fullName>
    </recommendedName>
</protein>
<name>A0A1G7XIU8_9HYPH</name>
<dbReference type="GO" id="GO:0005886">
    <property type="term" value="C:plasma membrane"/>
    <property type="evidence" value="ECO:0007669"/>
    <property type="project" value="UniProtKB-SubCell"/>
</dbReference>
<evidence type="ECO:0000256" key="8">
    <source>
        <dbReference type="ARBA" id="ARBA00038436"/>
    </source>
</evidence>
<feature type="transmembrane region" description="Helical" evidence="9">
    <location>
        <begin position="94"/>
        <end position="115"/>
    </location>
</feature>
<evidence type="ECO:0000256" key="5">
    <source>
        <dbReference type="ARBA" id="ARBA00022692"/>
    </source>
</evidence>
<gene>
    <name evidence="11" type="ORF">SAMN04487974_109147</name>
</gene>
<keyword evidence="12" id="KW-1185">Reference proteome</keyword>
<keyword evidence="4 9" id="KW-0997">Cell inner membrane</keyword>
<evidence type="ECO:0000256" key="9">
    <source>
        <dbReference type="RuleBase" id="RU369079"/>
    </source>
</evidence>
<dbReference type="GO" id="GO:0022857">
    <property type="term" value="F:transmembrane transporter activity"/>
    <property type="evidence" value="ECO:0007669"/>
    <property type="project" value="UniProtKB-UniRule"/>
</dbReference>
<keyword evidence="6 9" id="KW-1133">Transmembrane helix</keyword>